<dbReference type="InterPro" id="IPR053772">
    <property type="entry name" value="At1g61320/At1g61330-like"/>
</dbReference>
<dbReference type="InterPro" id="IPR032675">
    <property type="entry name" value="LRR_dom_sf"/>
</dbReference>
<dbReference type="InterPro" id="IPR036047">
    <property type="entry name" value="F-box-like_dom_sf"/>
</dbReference>
<keyword evidence="3" id="KW-1185">Reference proteome</keyword>
<reference evidence="2 3" key="1">
    <citation type="journal article" date="2017" name="Genome Biol.">
        <title>New reference genome sequences of hot pepper reveal the massive evolution of plant disease-resistance genes by retroduplication.</title>
        <authorList>
            <person name="Kim S."/>
            <person name="Park J."/>
            <person name="Yeom S.I."/>
            <person name="Kim Y.M."/>
            <person name="Seo E."/>
            <person name="Kim K.T."/>
            <person name="Kim M.S."/>
            <person name="Lee J.M."/>
            <person name="Cheong K."/>
            <person name="Shin H.S."/>
            <person name="Kim S.B."/>
            <person name="Han K."/>
            <person name="Lee J."/>
            <person name="Park M."/>
            <person name="Lee H.A."/>
            <person name="Lee H.Y."/>
            <person name="Lee Y."/>
            <person name="Oh S."/>
            <person name="Lee J.H."/>
            <person name="Choi E."/>
            <person name="Choi E."/>
            <person name="Lee S.E."/>
            <person name="Jeon J."/>
            <person name="Kim H."/>
            <person name="Choi G."/>
            <person name="Song H."/>
            <person name="Lee J."/>
            <person name="Lee S.C."/>
            <person name="Kwon J.K."/>
            <person name="Lee H.Y."/>
            <person name="Koo N."/>
            <person name="Hong Y."/>
            <person name="Kim R.W."/>
            <person name="Kang W.H."/>
            <person name="Huh J.H."/>
            <person name="Kang B.C."/>
            <person name="Yang T.J."/>
            <person name="Lee Y.H."/>
            <person name="Bennetzen J.L."/>
            <person name="Choi D."/>
        </authorList>
    </citation>
    <scope>NUCLEOTIDE SEQUENCE [LARGE SCALE GENOMIC DNA]</scope>
    <source>
        <strain evidence="3">cv. PBC81</strain>
    </source>
</reference>
<dbReference type="Gene3D" id="3.80.10.10">
    <property type="entry name" value="Ribonuclease Inhibitor"/>
    <property type="match status" value="1"/>
</dbReference>
<dbReference type="PANTHER" id="PTHR34145">
    <property type="entry name" value="OS02G0105600 PROTEIN"/>
    <property type="match status" value="1"/>
</dbReference>
<name>A0A2G2WPR7_CAPBA</name>
<feature type="domain" description="F-box" evidence="1">
    <location>
        <begin position="26"/>
        <end position="74"/>
    </location>
</feature>
<accession>A0A2G2WPR7</accession>
<dbReference type="SUPFAM" id="SSF52047">
    <property type="entry name" value="RNI-like"/>
    <property type="match status" value="1"/>
</dbReference>
<evidence type="ECO:0000313" key="2">
    <source>
        <dbReference type="EMBL" id="PHT47212.1"/>
    </source>
</evidence>
<sequence length="548" mass="63294">MSDYCPISQTDEQIAKKLKTSHTNLEDPTLKLPNHVLRSIFSYLKSDDLFNIRLVSKIWHRNTPSYFSLDFDEFVTPDVGLQESHTKFLDSIRSSLETSEGKLKMADKRVVRVQFKYDENLYDVLRLIEGNDFHEVYLRFGFFDYSIPFIFQSKCLTVLHLHQCGIEESLFIGDARFDSVSEIELDRVTLTGKTLSKFISKCAGVRELRLVNCELLRSIVLCKVDRLKKFYVQLLGSYPCITDVLVVAPSLEVFHFVHYNSSKVAVKMDIRACRMLREFHLRCSILPVGLGHEDFCSDFPRLETLLLGPCVTGKRVKISSPSLRNLTLKFTQLYNYKYSRKSVLSVPNLCSYQYVGRSFKSSFGPSDAPKFLKISISLAPRTKKINRAWFLQLRRQLTKISSRVVLAFIIHDQASFSELGKRGHKLWSMPIGRTSTQVLPRIQHLKLDIRLTDPEESLGCLLKYIINNLLWMSRPNALTLSMPASFTAFALGVCNELFISTREGSCCANTQNKCWRHFLEDFMIKEVVINEKEEAKMFRFVFTWQLFS</sequence>
<proteinExistence type="predicted"/>
<protein>
    <recommendedName>
        <fullName evidence="1">F-box domain-containing protein</fullName>
    </recommendedName>
</protein>
<dbReference type="OrthoDB" id="1901752at2759"/>
<gene>
    <name evidence="2" type="ORF">CQW23_11420</name>
</gene>
<organism evidence="2 3">
    <name type="scientific">Capsicum baccatum</name>
    <name type="common">Peruvian pepper</name>
    <dbReference type="NCBI Taxonomy" id="33114"/>
    <lineage>
        <taxon>Eukaryota</taxon>
        <taxon>Viridiplantae</taxon>
        <taxon>Streptophyta</taxon>
        <taxon>Embryophyta</taxon>
        <taxon>Tracheophyta</taxon>
        <taxon>Spermatophyta</taxon>
        <taxon>Magnoliopsida</taxon>
        <taxon>eudicotyledons</taxon>
        <taxon>Gunneridae</taxon>
        <taxon>Pentapetalae</taxon>
        <taxon>asterids</taxon>
        <taxon>lamiids</taxon>
        <taxon>Solanales</taxon>
        <taxon>Solanaceae</taxon>
        <taxon>Solanoideae</taxon>
        <taxon>Capsiceae</taxon>
        <taxon>Capsicum</taxon>
    </lineage>
</organism>
<dbReference type="PANTHER" id="PTHR34145:SF28">
    <property type="entry name" value="F-BOX DOMAIN-CONTAINING PROTEIN"/>
    <property type="match status" value="1"/>
</dbReference>
<dbReference type="CDD" id="cd09917">
    <property type="entry name" value="F-box_SF"/>
    <property type="match status" value="1"/>
</dbReference>
<dbReference type="InterPro" id="IPR055357">
    <property type="entry name" value="LRR_At1g61320_AtMIF1"/>
</dbReference>
<dbReference type="Pfam" id="PF12937">
    <property type="entry name" value="F-box-like"/>
    <property type="match status" value="1"/>
</dbReference>
<evidence type="ECO:0000313" key="3">
    <source>
        <dbReference type="Proteomes" id="UP000224567"/>
    </source>
</evidence>
<dbReference type="InterPro" id="IPR001810">
    <property type="entry name" value="F-box_dom"/>
</dbReference>
<comment type="caution">
    <text evidence="2">The sequence shown here is derived from an EMBL/GenBank/DDBJ whole genome shotgun (WGS) entry which is preliminary data.</text>
</comment>
<dbReference type="AlphaFoldDB" id="A0A2G2WPR7"/>
<dbReference type="EMBL" id="MLFT02000005">
    <property type="protein sequence ID" value="PHT47212.1"/>
    <property type="molecule type" value="Genomic_DNA"/>
</dbReference>
<dbReference type="Gene3D" id="1.20.1280.50">
    <property type="match status" value="1"/>
</dbReference>
<dbReference type="Proteomes" id="UP000224567">
    <property type="component" value="Unassembled WGS sequence"/>
</dbReference>
<reference evidence="3" key="2">
    <citation type="journal article" date="2017" name="J. Anim. Genet.">
        <title>Multiple reference genome sequences of hot pepper reveal the massive evolution of plant disease resistance genes by retroduplication.</title>
        <authorList>
            <person name="Kim S."/>
            <person name="Park J."/>
            <person name="Yeom S.-I."/>
            <person name="Kim Y.-M."/>
            <person name="Seo E."/>
            <person name="Kim K.-T."/>
            <person name="Kim M.-S."/>
            <person name="Lee J.M."/>
            <person name="Cheong K."/>
            <person name="Shin H.-S."/>
            <person name="Kim S.-B."/>
            <person name="Han K."/>
            <person name="Lee J."/>
            <person name="Park M."/>
            <person name="Lee H.-A."/>
            <person name="Lee H.-Y."/>
            <person name="Lee Y."/>
            <person name="Oh S."/>
            <person name="Lee J.H."/>
            <person name="Choi E."/>
            <person name="Choi E."/>
            <person name="Lee S.E."/>
            <person name="Jeon J."/>
            <person name="Kim H."/>
            <person name="Choi G."/>
            <person name="Song H."/>
            <person name="Lee J."/>
            <person name="Lee S.-C."/>
            <person name="Kwon J.-K."/>
            <person name="Lee H.-Y."/>
            <person name="Koo N."/>
            <person name="Hong Y."/>
            <person name="Kim R.W."/>
            <person name="Kang W.-H."/>
            <person name="Huh J.H."/>
            <person name="Kang B.-C."/>
            <person name="Yang T.-J."/>
            <person name="Lee Y.-H."/>
            <person name="Bennetzen J.L."/>
            <person name="Choi D."/>
        </authorList>
    </citation>
    <scope>NUCLEOTIDE SEQUENCE [LARGE SCALE GENOMIC DNA]</scope>
    <source>
        <strain evidence="3">cv. PBC81</strain>
    </source>
</reference>
<evidence type="ECO:0000259" key="1">
    <source>
        <dbReference type="PROSITE" id="PS50181"/>
    </source>
</evidence>
<dbReference type="PROSITE" id="PS50181">
    <property type="entry name" value="FBOX"/>
    <property type="match status" value="1"/>
</dbReference>
<dbReference type="SUPFAM" id="SSF81383">
    <property type="entry name" value="F-box domain"/>
    <property type="match status" value="1"/>
</dbReference>
<dbReference type="Pfam" id="PF23622">
    <property type="entry name" value="LRR_At1g61320_AtMIF1"/>
    <property type="match status" value="1"/>
</dbReference>